<gene>
    <name evidence="2" type="ORF">HNR46_001039</name>
</gene>
<keyword evidence="3" id="KW-1185">Reference proteome</keyword>
<dbReference type="SUPFAM" id="SSF53335">
    <property type="entry name" value="S-adenosyl-L-methionine-dependent methyltransferases"/>
    <property type="match status" value="1"/>
</dbReference>
<dbReference type="Proteomes" id="UP000557717">
    <property type="component" value="Unassembled WGS sequence"/>
</dbReference>
<comment type="caution">
    <text evidence="2">The sequence shown here is derived from an EMBL/GenBank/DDBJ whole genome shotgun (WGS) entry which is preliminary data.</text>
</comment>
<accession>A0A840UYJ1</accession>
<dbReference type="InterPro" id="IPR029063">
    <property type="entry name" value="SAM-dependent_MTases_sf"/>
</dbReference>
<dbReference type="AlphaFoldDB" id="A0A840UYJ1"/>
<name>A0A840UYJ1_9BACT</name>
<evidence type="ECO:0000313" key="3">
    <source>
        <dbReference type="Proteomes" id="UP000557717"/>
    </source>
</evidence>
<proteinExistence type="predicted"/>
<reference evidence="2 3" key="1">
    <citation type="submission" date="2020-08" db="EMBL/GenBank/DDBJ databases">
        <title>Genomic Encyclopedia of Type Strains, Phase IV (KMG-IV): sequencing the most valuable type-strain genomes for metagenomic binning, comparative biology and taxonomic classification.</title>
        <authorList>
            <person name="Goeker M."/>
        </authorList>
    </citation>
    <scope>NUCLEOTIDE SEQUENCE [LARGE SCALE GENOMIC DNA]</scope>
    <source>
        <strain evidence="2 3">YC6886</strain>
    </source>
</reference>
<organism evidence="2 3">
    <name type="scientific">Haloferula luteola</name>
    <dbReference type="NCBI Taxonomy" id="595692"/>
    <lineage>
        <taxon>Bacteria</taxon>
        <taxon>Pseudomonadati</taxon>
        <taxon>Verrucomicrobiota</taxon>
        <taxon>Verrucomicrobiia</taxon>
        <taxon>Verrucomicrobiales</taxon>
        <taxon>Verrucomicrobiaceae</taxon>
        <taxon>Haloferula</taxon>
    </lineage>
</organism>
<evidence type="ECO:0000259" key="1">
    <source>
        <dbReference type="Pfam" id="PF05050"/>
    </source>
</evidence>
<dbReference type="InterPro" id="IPR006342">
    <property type="entry name" value="FkbM_mtfrase"/>
</dbReference>
<sequence>MDASDSLLFKIDVEGFEGKVLQGMRKALEMKRCMGLIEFNHQNLKQAGTDPGEVFKGLQAKGDIYLITEQGDSLRSSIRRVNEVFDIPDGKEDILFISRELTQELGDLGNDSKA</sequence>
<feature type="domain" description="Methyltransferase FkbM" evidence="1">
    <location>
        <begin position="8"/>
        <end position="64"/>
    </location>
</feature>
<dbReference type="EMBL" id="JACHFD010000004">
    <property type="protein sequence ID" value="MBB5350805.1"/>
    <property type="molecule type" value="Genomic_DNA"/>
</dbReference>
<dbReference type="Gene3D" id="3.40.50.150">
    <property type="entry name" value="Vaccinia Virus protein VP39"/>
    <property type="match status" value="1"/>
</dbReference>
<evidence type="ECO:0000313" key="2">
    <source>
        <dbReference type="EMBL" id="MBB5350805.1"/>
    </source>
</evidence>
<dbReference type="Pfam" id="PF05050">
    <property type="entry name" value="Methyltransf_21"/>
    <property type="match status" value="1"/>
</dbReference>
<protein>
    <recommendedName>
        <fullName evidence="1">Methyltransferase FkbM domain-containing protein</fullName>
    </recommendedName>
</protein>